<feature type="transmembrane region" description="Helical" evidence="9">
    <location>
        <begin position="415"/>
        <end position="436"/>
    </location>
</feature>
<evidence type="ECO:0000256" key="7">
    <source>
        <dbReference type="ARBA" id="ARBA00022989"/>
    </source>
</evidence>
<dbReference type="GO" id="GO:0015190">
    <property type="term" value="F:L-leucine transmembrane transporter activity"/>
    <property type="evidence" value="ECO:0007669"/>
    <property type="project" value="TreeGrafter"/>
</dbReference>
<evidence type="ECO:0000256" key="9">
    <source>
        <dbReference type="RuleBase" id="RU362122"/>
    </source>
</evidence>
<feature type="transmembrane region" description="Helical" evidence="9">
    <location>
        <begin position="323"/>
        <end position="342"/>
    </location>
</feature>
<comment type="subcellular location">
    <subcellularLocation>
        <location evidence="1 9">Cell membrane</location>
        <topology evidence="1 9">Multi-pass membrane protein</topology>
    </subcellularLocation>
</comment>
<gene>
    <name evidence="10" type="primary">brnQ_2</name>
    <name evidence="10" type="ORF">NCTC12020_01506</name>
</gene>
<keyword evidence="4" id="KW-1003">Cell membrane</keyword>
<keyword evidence="5 9" id="KW-0812">Transmembrane</keyword>
<dbReference type="EMBL" id="UHIO01000001">
    <property type="protein sequence ID" value="SUP44101.1"/>
    <property type="molecule type" value="Genomic_DNA"/>
</dbReference>
<dbReference type="InterPro" id="IPR004685">
    <property type="entry name" value="Brnchd-chn_aa_trnsp_Livcs"/>
</dbReference>
<keyword evidence="8 9" id="KW-0472">Membrane</keyword>
<reference evidence="10 11" key="1">
    <citation type="submission" date="2018-06" db="EMBL/GenBank/DDBJ databases">
        <authorList>
            <consortium name="Pathogen Informatics"/>
            <person name="Doyle S."/>
        </authorList>
    </citation>
    <scope>NUCLEOTIDE SEQUENCE [LARGE SCALE GENOMIC DNA]</scope>
    <source>
        <strain evidence="10 11">NCTC12020</strain>
    </source>
</reference>
<keyword evidence="11" id="KW-1185">Reference proteome</keyword>
<dbReference type="GO" id="GO:0015188">
    <property type="term" value="F:L-isoleucine transmembrane transporter activity"/>
    <property type="evidence" value="ECO:0007669"/>
    <property type="project" value="TreeGrafter"/>
</dbReference>
<evidence type="ECO:0000256" key="6">
    <source>
        <dbReference type="ARBA" id="ARBA00022970"/>
    </source>
</evidence>
<dbReference type="Pfam" id="PF05525">
    <property type="entry name" value="Branch_AA_trans"/>
    <property type="match status" value="1"/>
</dbReference>
<dbReference type="Proteomes" id="UP000255367">
    <property type="component" value="Unassembled WGS sequence"/>
</dbReference>
<accession>A0A380NNW2</accession>
<protein>
    <recommendedName>
        <fullName evidence="9">Branched-chain amino acid transport system carrier protein</fullName>
    </recommendedName>
</protein>
<dbReference type="PANTHER" id="PTHR30588:SF0">
    <property type="entry name" value="BRANCHED-CHAIN AMINO ACID PERMEASE BRNQ"/>
    <property type="match status" value="1"/>
</dbReference>
<name>A0A380NNW2_9FIRM</name>
<dbReference type="GO" id="GO:0005886">
    <property type="term" value="C:plasma membrane"/>
    <property type="evidence" value="ECO:0007669"/>
    <property type="project" value="UniProtKB-SubCell"/>
</dbReference>
<feature type="transmembrane region" description="Helical" evidence="9">
    <location>
        <begin position="84"/>
        <end position="103"/>
    </location>
</feature>
<evidence type="ECO:0000256" key="5">
    <source>
        <dbReference type="ARBA" id="ARBA00022692"/>
    </source>
</evidence>
<dbReference type="Gene3D" id="1.20.1740.10">
    <property type="entry name" value="Amino acid/polyamine transporter I"/>
    <property type="match status" value="1"/>
</dbReference>
<feature type="transmembrane region" description="Helical" evidence="9">
    <location>
        <begin position="237"/>
        <end position="262"/>
    </location>
</feature>
<keyword evidence="7 9" id="KW-1133">Transmembrane helix</keyword>
<keyword evidence="3 9" id="KW-0813">Transport</keyword>
<evidence type="ECO:0000256" key="4">
    <source>
        <dbReference type="ARBA" id="ARBA00022475"/>
    </source>
</evidence>
<feature type="transmembrane region" description="Helical" evidence="9">
    <location>
        <begin position="348"/>
        <end position="369"/>
    </location>
</feature>
<comment type="function">
    <text evidence="9">Component of the transport system for branched-chain amino acids.</text>
</comment>
<feature type="transmembrane region" description="Helical" evidence="9">
    <location>
        <begin position="207"/>
        <end position="225"/>
    </location>
</feature>
<evidence type="ECO:0000313" key="10">
    <source>
        <dbReference type="EMBL" id="SUP44101.1"/>
    </source>
</evidence>
<keyword evidence="6 9" id="KW-0029">Amino-acid transport</keyword>
<dbReference type="GO" id="GO:0015818">
    <property type="term" value="P:isoleucine transport"/>
    <property type="evidence" value="ECO:0007669"/>
    <property type="project" value="TreeGrafter"/>
</dbReference>
<dbReference type="GO" id="GO:0005304">
    <property type="term" value="F:L-valine transmembrane transporter activity"/>
    <property type="evidence" value="ECO:0007669"/>
    <property type="project" value="TreeGrafter"/>
</dbReference>
<feature type="transmembrane region" description="Helical" evidence="9">
    <location>
        <begin position="12"/>
        <end position="32"/>
    </location>
</feature>
<evidence type="ECO:0000256" key="3">
    <source>
        <dbReference type="ARBA" id="ARBA00022448"/>
    </source>
</evidence>
<dbReference type="AlphaFoldDB" id="A0A380NNW2"/>
<feature type="transmembrane region" description="Helical" evidence="9">
    <location>
        <begin position="378"/>
        <end position="395"/>
    </location>
</feature>
<proteinExistence type="inferred from homology"/>
<feature type="transmembrane region" description="Helical" evidence="9">
    <location>
        <begin position="126"/>
        <end position="144"/>
    </location>
</feature>
<dbReference type="GO" id="GO:0015820">
    <property type="term" value="P:L-leucine transport"/>
    <property type="evidence" value="ECO:0007669"/>
    <property type="project" value="TreeGrafter"/>
</dbReference>
<sequence length="455" mass="48610">MNTENVKLSNRAYIAIGLMLFALFFGAGNLIFPASLGQQAGENIWWAVLGFIVTGVGLPLLGVMAMGYSGSKDVQALASRVHPVYGFIYTVLLYLTIGPAFAIPRTGTVSYEIAVKPFLGSGATDMSQTIFLMVFFLLTLWLSINPAKLVDRIGKVLTPLLLLSICALIIKSLVTPMGSYQAPTDAYATSGIAVVQGILDGYNTMDALASLVFAILVIDFVKLSGAQTKEEVTSATFKAGLIAVAWLGFVYIFVANIGATSVSQLGILDTGAPVLAESAKLLFGSIGALILAVIVLLACLTTSIGLVTSCSKYFYRVFPGINYKLYAVIFSVVSFFIGMYGLKTIISAAIPVLMFLYPLTIAIIALAFLNNTFQGRQCVYVWTIGLTLISAFVSGCETAEVNLGAFGQWFATYVPFHDVGMGWVTFTVAGLIIGFIHKTLVSKPQVHGEEEKSVA</sequence>
<evidence type="ECO:0000313" key="11">
    <source>
        <dbReference type="Proteomes" id="UP000255367"/>
    </source>
</evidence>
<feature type="transmembrane region" description="Helical" evidence="9">
    <location>
        <begin position="44"/>
        <end position="63"/>
    </location>
</feature>
<comment type="similarity">
    <text evidence="2 9">Belongs to the branched chain amino acid transporter family.</text>
</comment>
<dbReference type="OrthoDB" id="9783920at2"/>
<feature type="transmembrane region" description="Helical" evidence="9">
    <location>
        <begin position="156"/>
        <end position="174"/>
    </location>
</feature>
<dbReference type="NCBIfam" id="TIGR00796">
    <property type="entry name" value="livcs"/>
    <property type="match status" value="1"/>
</dbReference>
<organism evidence="10 11">
    <name type="scientific">Veillonella criceti</name>
    <dbReference type="NCBI Taxonomy" id="103891"/>
    <lineage>
        <taxon>Bacteria</taxon>
        <taxon>Bacillati</taxon>
        <taxon>Bacillota</taxon>
        <taxon>Negativicutes</taxon>
        <taxon>Veillonellales</taxon>
        <taxon>Veillonellaceae</taxon>
        <taxon>Veillonella</taxon>
    </lineage>
</organism>
<dbReference type="PANTHER" id="PTHR30588">
    <property type="entry name" value="BRANCHED-CHAIN AMINO ACID TRANSPORT SYSTEM 2 CARRIER PROTEIN"/>
    <property type="match status" value="1"/>
</dbReference>
<evidence type="ECO:0000256" key="8">
    <source>
        <dbReference type="ARBA" id="ARBA00023136"/>
    </source>
</evidence>
<evidence type="ECO:0000256" key="2">
    <source>
        <dbReference type="ARBA" id="ARBA00008540"/>
    </source>
</evidence>
<dbReference type="RefSeq" id="WP_115310634.1">
    <property type="nucleotide sequence ID" value="NZ_UHIO01000001.1"/>
</dbReference>
<feature type="transmembrane region" description="Helical" evidence="9">
    <location>
        <begin position="282"/>
        <end position="311"/>
    </location>
</feature>
<evidence type="ECO:0000256" key="1">
    <source>
        <dbReference type="ARBA" id="ARBA00004651"/>
    </source>
</evidence>